<evidence type="ECO:0000313" key="2">
    <source>
        <dbReference type="EMBL" id="OKO93171.1"/>
    </source>
</evidence>
<evidence type="ECO:0000313" key="5">
    <source>
        <dbReference type="Proteomes" id="UP001223761"/>
    </source>
</evidence>
<reference evidence="2 4" key="1">
    <citation type="submission" date="2016-11" db="EMBL/GenBank/DDBJ databases">
        <authorList>
            <person name="Kadnikov V."/>
            <person name="Nazina T."/>
        </authorList>
    </citation>
    <scope>NUCLEOTIDE SEQUENCE [LARGE SCALE GENOMIC DNA]</scope>
    <source>
        <strain evidence="2 4">1017</strain>
    </source>
</reference>
<dbReference type="EMBL" id="MQMG01000023">
    <property type="protein sequence ID" value="OKO93171.1"/>
    <property type="molecule type" value="Genomic_DNA"/>
</dbReference>
<dbReference type="EMBL" id="CP133076">
    <property type="protein sequence ID" value="WMJ17757.1"/>
    <property type="molecule type" value="Genomic_DNA"/>
</dbReference>
<dbReference type="RefSeq" id="WP_156100166.1">
    <property type="nucleotide sequence ID" value="NZ_CP133076.1"/>
</dbReference>
<name>A0A1Q5SYS1_9BACL</name>
<reference evidence="3 5" key="4">
    <citation type="submission" date="2023-08" db="EMBL/GenBank/DDBJ databases">
        <title>Genome sequencing of the thermostable Gram positive bacteria Geobacillus proteiniphilus strain T-6.</title>
        <authorList>
            <person name="Shulami S."/>
            <person name="Shoham Y."/>
        </authorList>
    </citation>
    <scope>NUCLEOTIDE SEQUENCE [LARGE SCALE GENOMIC DNA]</scope>
    <source>
        <strain evidence="3 5">T-6</strain>
    </source>
</reference>
<evidence type="ECO:0000313" key="4">
    <source>
        <dbReference type="Proteomes" id="UP000186030"/>
    </source>
</evidence>
<reference evidence="2" key="3">
    <citation type="journal article" date="2019" name="Int. J. Syst. Evol. Microbiol.">
        <title>Geobacillus proteiniphilus sp. nov., a thermophilic bacterium isolated from a high-temperature heavy oil reservoir in China.</title>
        <authorList>
            <person name="Semenova E.M."/>
            <person name="Sokolova D.S."/>
            <person name="Grouzdev D.S."/>
            <person name="Poltaraus A.B."/>
            <person name="Vinokurova N.G."/>
            <person name="Tourova T.P."/>
            <person name="Nazina T.N."/>
        </authorList>
    </citation>
    <scope>NUCLEOTIDE SEQUENCE</scope>
    <source>
        <strain evidence="2">1017</strain>
    </source>
</reference>
<protein>
    <submittedName>
        <fullName evidence="2">Uncharacterized protein</fullName>
    </submittedName>
</protein>
<dbReference type="AlphaFoldDB" id="A0A1Q5SYS1"/>
<accession>A0A1Q5SYS1</accession>
<organism evidence="2 4">
    <name type="scientific">Geobacillus proteiniphilus</name>
    <dbReference type="NCBI Taxonomy" id="860353"/>
    <lineage>
        <taxon>Bacteria</taxon>
        <taxon>Bacillati</taxon>
        <taxon>Bacillota</taxon>
        <taxon>Bacilli</taxon>
        <taxon>Bacillales</taxon>
        <taxon>Anoxybacillaceae</taxon>
        <taxon>Geobacillus</taxon>
    </lineage>
</organism>
<dbReference type="Proteomes" id="UP000186030">
    <property type="component" value="Unassembled WGS sequence"/>
</dbReference>
<proteinExistence type="predicted"/>
<gene>
    <name evidence="2" type="ORF">BRO54_2003</name>
    <name evidence="3" type="ORF">RA955_06845</name>
</gene>
<sequence>MLLTEGNAQPLLSEITEAGPNRPAKTAGAPLGGMKAENERVTIEW</sequence>
<feature type="region of interest" description="Disordered" evidence="1">
    <location>
        <begin position="1"/>
        <end position="45"/>
    </location>
</feature>
<dbReference type="Proteomes" id="UP001223761">
    <property type="component" value="Chromosome"/>
</dbReference>
<evidence type="ECO:0000313" key="3">
    <source>
        <dbReference type="EMBL" id="WMJ17757.1"/>
    </source>
</evidence>
<reference evidence="4" key="2">
    <citation type="submission" date="2017-01" db="EMBL/GenBank/DDBJ databases">
        <title>Genome sequencing and annotation of Geobacillus sp. 1017, a Hydrocarbon-Oxidizing Thermophilic Bacterium Isolated from a Heavy Oil Reservoir (China).</title>
        <authorList>
            <person name="Kadnikov V.V."/>
            <person name="Mardanov A.V."/>
            <person name="Poltaraus A.B."/>
            <person name="Sokolova D.S."/>
            <person name="Semenova E.M."/>
            <person name="Ravin N.V."/>
            <person name="Tourova T.P."/>
            <person name="Nazina T.N."/>
        </authorList>
    </citation>
    <scope>NUCLEOTIDE SEQUENCE [LARGE SCALE GENOMIC DNA]</scope>
    <source>
        <strain evidence="4">1017</strain>
    </source>
</reference>
<evidence type="ECO:0000256" key="1">
    <source>
        <dbReference type="SAM" id="MobiDB-lite"/>
    </source>
</evidence>
<keyword evidence="5" id="KW-1185">Reference proteome</keyword>
<feature type="compositionally biased region" description="Basic and acidic residues" evidence="1">
    <location>
        <begin position="36"/>
        <end position="45"/>
    </location>
</feature>